<evidence type="ECO:0000256" key="1">
    <source>
        <dbReference type="SAM" id="MobiDB-lite"/>
    </source>
</evidence>
<keyword evidence="3" id="KW-1185">Reference proteome</keyword>
<dbReference type="RefSeq" id="WP_111162508.1">
    <property type="nucleotide sequence ID" value="NZ_PCDP01000048.1"/>
</dbReference>
<dbReference type="InterPro" id="IPR039728">
    <property type="entry name" value="GLG1"/>
</dbReference>
<protein>
    <submittedName>
        <fullName evidence="2">Uncharacterized protein</fullName>
    </submittedName>
</protein>
<sequence length="272" mass="27429">MRKSASVLTAVPRGGHYFLPTGFGLYVLLWALCLPVGSVHAQQPTDAQRNAIRSACRSDFMAQCSGVTPGGIEALTCLQQHSATLSPACRGAISAVDTTKRKSGAAAPAETPGMVPAQSGSTSAGGTQASQPTAAQRNAVKSACRSDFMAQCSGVAPGGSAALSCLRQHDATLSPSCQQAVTALGGSASAPATGATAPSGGGSAAIPAPGARGAMPSFTPREELMILRRSCGPDFRAFCRSVPLGGGRGIGCLRDNLQRLSPTCQRVLTSGL</sequence>
<dbReference type="EMBL" id="PCDP01000048">
    <property type="protein sequence ID" value="PZM10569.1"/>
    <property type="molecule type" value="Genomic_DNA"/>
</dbReference>
<dbReference type="PANTHER" id="PTHR11884">
    <property type="entry name" value="SELECTIN LIGAND RELATED"/>
    <property type="match status" value="1"/>
</dbReference>
<evidence type="ECO:0000313" key="2">
    <source>
        <dbReference type="EMBL" id="PZM10569.1"/>
    </source>
</evidence>
<dbReference type="OrthoDB" id="7997566at2"/>
<evidence type="ECO:0000313" key="3">
    <source>
        <dbReference type="Proteomes" id="UP000248925"/>
    </source>
</evidence>
<feature type="region of interest" description="Disordered" evidence="1">
    <location>
        <begin position="100"/>
        <end position="134"/>
    </location>
</feature>
<proteinExistence type="predicted"/>
<organism evidence="2 3">
    <name type="scientific">Rhizobium tubonense</name>
    <dbReference type="NCBI Taxonomy" id="484088"/>
    <lineage>
        <taxon>Bacteria</taxon>
        <taxon>Pseudomonadati</taxon>
        <taxon>Pseudomonadota</taxon>
        <taxon>Alphaproteobacteria</taxon>
        <taxon>Hyphomicrobiales</taxon>
        <taxon>Rhizobiaceae</taxon>
        <taxon>Rhizobium/Agrobacterium group</taxon>
        <taxon>Rhizobium</taxon>
    </lineage>
</organism>
<dbReference type="Proteomes" id="UP000248925">
    <property type="component" value="Unassembled WGS sequence"/>
</dbReference>
<gene>
    <name evidence="2" type="ORF">CPY51_22630</name>
</gene>
<name>A0A2W4CB99_9HYPH</name>
<feature type="compositionally biased region" description="Low complexity" evidence="1">
    <location>
        <begin position="117"/>
        <end position="131"/>
    </location>
</feature>
<feature type="region of interest" description="Disordered" evidence="1">
    <location>
        <begin position="188"/>
        <end position="216"/>
    </location>
</feature>
<reference evidence="2 3" key="1">
    <citation type="journal article" date="2018" name="Sci. Rep.">
        <title>Rhizobium tumorigenes sp. nov., a novel plant tumorigenic bacterium isolated from cane gall tumors on thornless blackberry.</title>
        <authorList>
            <person name="Kuzmanovi N."/>
            <person name="Smalla K."/>
            <person name="Gronow S."/>
            <person name="PuBawska J."/>
        </authorList>
    </citation>
    <scope>NUCLEOTIDE SEQUENCE [LARGE SCALE GENOMIC DNA]</scope>
    <source>
        <strain evidence="2 3">CCBAU 85046</strain>
    </source>
</reference>
<dbReference type="AlphaFoldDB" id="A0A2W4CB99"/>
<comment type="caution">
    <text evidence="2">The sequence shown here is derived from an EMBL/GenBank/DDBJ whole genome shotgun (WGS) entry which is preliminary data.</text>
</comment>
<feature type="compositionally biased region" description="Low complexity" evidence="1">
    <location>
        <begin position="188"/>
        <end position="214"/>
    </location>
</feature>
<dbReference type="PANTHER" id="PTHR11884:SF1">
    <property type="entry name" value="GOLGI APPARATUS PROTEIN 1"/>
    <property type="match status" value="1"/>
</dbReference>
<accession>A0A2W4CB99</accession>